<dbReference type="InterPro" id="IPR024448">
    <property type="entry name" value="XylT_C"/>
</dbReference>
<organism evidence="22 23">
    <name type="scientific">Strongylocentrotus purpuratus</name>
    <name type="common">Purple sea urchin</name>
    <dbReference type="NCBI Taxonomy" id="7668"/>
    <lineage>
        <taxon>Eukaryota</taxon>
        <taxon>Metazoa</taxon>
        <taxon>Echinodermata</taxon>
        <taxon>Eleutherozoa</taxon>
        <taxon>Echinozoa</taxon>
        <taxon>Echinoidea</taxon>
        <taxon>Euechinoidea</taxon>
        <taxon>Echinacea</taxon>
        <taxon>Camarodonta</taxon>
        <taxon>Echinidea</taxon>
        <taxon>Strongylocentrotidae</taxon>
        <taxon>Strongylocentrotus</taxon>
    </lineage>
</organism>
<dbReference type="GO" id="GO:0005789">
    <property type="term" value="C:endoplasmic reticulum membrane"/>
    <property type="evidence" value="ECO:0007669"/>
    <property type="project" value="UniProtKB-SubCell"/>
</dbReference>
<dbReference type="InterPro" id="IPR043538">
    <property type="entry name" value="XYLT"/>
</dbReference>
<keyword evidence="16" id="KW-1015">Disulfide bond</keyword>
<evidence type="ECO:0000256" key="20">
    <source>
        <dbReference type="SAM" id="MobiDB-lite"/>
    </source>
</evidence>
<dbReference type="PANTHER" id="PTHR46025:SF3">
    <property type="entry name" value="XYLOSYLTRANSFERASE OXT"/>
    <property type="match status" value="1"/>
</dbReference>
<evidence type="ECO:0000256" key="19">
    <source>
        <dbReference type="ARBA" id="ARBA00047847"/>
    </source>
</evidence>
<feature type="region of interest" description="Disordered" evidence="20">
    <location>
        <begin position="579"/>
        <end position="630"/>
    </location>
</feature>
<evidence type="ECO:0000313" key="23">
    <source>
        <dbReference type="Proteomes" id="UP000007110"/>
    </source>
</evidence>
<protein>
    <recommendedName>
        <fullName evidence="6">protein xylosyltransferase</fullName>
        <ecNumber evidence="6">2.4.2.26</ecNumber>
    </recommendedName>
    <alternativeName>
        <fullName evidence="18">Peptide O-xylosyltransferase</fullName>
    </alternativeName>
</protein>
<keyword evidence="10" id="KW-0479">Metal-binding</keyword>
<keyword evidence="7" id="KW-0328">Glycosyltransferase</keyword>
<keyword evidence="13" id="KW-1133">Transmembrane helix</keyword>
<evidence type="ECO:0000256" key="5">
    <source>
        <dbReference type="ARBA" id="ARBA00010195"/>
    </source>
</evidence>
<name>A0A7M7NSG2_STRPU</name>
<evidence type="ECO:0000256" key="10">
    <source>
        <dbReference type="ARBA" id="ARBA00022723"/>
    </source>
</evidence>
<keyword evidence="17" id="KW-0325">Glycoprotein</keyword>
<evidence type="ECO:0000256" key="6">
    <source>
        <dbReference type="ARBA" id="ARBA00011972"/>
    </source>
</evidence>
<dbReference type="GO" id="GO:0046872">
    <property type="term" value="F:metal ion binding"/>
    <property type="evidence" value="ECO:0007669"/>
    <property type="project" value="UniProtKB-KW"/>
</dbReference>
<evidence type="ECO:0000256" key="8">
    <source>
        <dbReference type="ARBA" id="ARBA00022679"/>
    </source>
</evidence>
<keyword evidence="8" id="KW-0808">Transferase</keyword>
<keyword evidence="11" id="KW-0256">Endoplasmic reticulum</keyword>
<dbReference type="EnsemblMetazoa" id="XM_030984904">
    <property type="protein sequence ID" value="XP_030840764"/>
    <property type="gene ID" value="LOC585774"/>
</dbReference>
<dbReference type="AlphaFoldDB" id="A0A7M7NSG2"/>
<comment type="pathway">
    <text evidence="3">Glycan metabolism; chondroitin sulfate biosynthesis.</text>
</comment>
<evidence type="ECO:0000256" key="15">
    <source>
        <dbReference type="ARBA" id="ARBA00023136"/>
    </source>
</evidence>
<dbReference type="GO" id="GO:0015012">
    <property type="term" value="P:heparan sulfate proteoglycan biosynthetic process"/>
    <property type="evidence" value="ECO:0007669"/>
    <property type="project" value="UniProtKB-UniPathway"/>
</dbReference>
<comment type="catalytic activity">
    <reaction evidence="19">
        <text>UDP-alpha-D-xylose + L-seryl-[protein] = 3-O-(beta-D-xylosyl)-L-seryl-[protein] + UDP + H(+)</text>
        <dbReference type="Rhea" id="RHEA:50192"/>
        <dbReference type="Rhea" id="RHEA-COMP:9863"/>
        <dbReference type="Rhea" id="RHEA-COMP:12567"/>
        <dbReference type="ChEBI" id="CHEBI:15378"/>
        <dbReference type="ChEBI" id="CHEBI:29999"/>
        <dbReference type="ChEBI" id="CHEBI:57632"/>
        <dbReference type="ChEBI" id="CHEBI:58223"/>
        <dbReference type="ChEBI" id="CHEBI:132085"/>
        <dbReference type="EC" id="2.4.2.26"/>
    </reaction>
</comment>
<sequence length="630" mass="72760">MNKEPVDQEVSNQIGVNSAHKAAFVHQAPNIVASNSSKSKHYRSKLVRVTPTGNATLVLEYMSKCPIESKDAISALSRARSKECKKDITDTVCATSERNLYPLSLPRFCPFTGKYANEIENDGKFMSMDQPRARIAYVLVVHGRALRQVRRLIRLLYHRDHFFYIHVDQRSDYLHREISAISERFSNIRVTPWRYATIWGGASLLQVYLRAIDDLIQMKDVKWDFFINLSESDFPIKTNELLVAFLTKNREFNFLKSHGRDDSSRFIKKQGLDRLFYECDNHMWRLGDRELPQGIHMDGGSDWITLNYEFAKYISEGDDSLLKGLKQFYKYTLLPAESFFHTVIQNSRMCDSLVDNNLRVTNWKRKLGCQCQYKHIVDWCGCSPNDFKPADFYKIKVGLVFDPKERVFRKFEGVIGPHDDPTIFIKWNLGEAYTVTLTWFDPTDHIAASFDTGVEHDREETHHKPEFNKPIRPGKWTIKLLFNWMIVAEIDFLVVPLSIKNGMTIKGAGGATVNNGPTNNEYVSKDFSAMRYMFTLRDTPALLVEAKEKALKQGPALLDWIDSELESFWNVMAFCTSSPSQPVRTKMSDLEEEEEQQCEHFRPCEQQHWSSLSPDPKSELGPIKPNGRIR</sequence>
<reference evidence="23" key="1">
    <citation type="submission" date="2015-02" db="EMBL/GenBank/DDBJ databases">
        <title>Genome sequencing for Strongylocentrotus purpuratus.</title>
        <authorList>
            <person name="Murali S."/>
            <person name="Liu Y."/>
            <person name="Vee V."/>
            <person name="English A."/>
            <person name="Wang M."/>
            <person name="Skinner E."/>
            <person name="Han Y."/>
            <person name="Muzny D.M."/>
            <person name="Worley K.C."/>
            <person name="Gibbs R.A."/>
        </authorList>
    </citation>
    <scope>NUCLEOTIDE SEQUENCE</scope>
</reference>
<dbReference type="InterPro" id="IPR003406">
    <property type="entry name" value="Glyco_trans_14"/>
</dbReference>
<evidence type="ECO:0000256" key="4">
    <source>
        <dbReference type="ARBA" id="ARBA00005093"/>
    </source>
</evidence>
<evidence type="ECO:0000256" key="12">
    <source>
        <dbReference type="ARBA" id="ARBA00022968"/>
    </source>
</evidence>
<accession>A0A7M7NSG2</accession>
<keyword evidence="14" id="KW-0333">Golgi apparatus</keyword>
<dbReference type="Proteomes" id="UP000007110">
    <property type="component" value="Unassembled WGS sequence"/>
</dbReference>
<dbReference type="GeneID" id="585774"/>
<dbReference type="UniPathway" id="UPA00755"/>
<evidence type="ECO:0000256" key="13">
    <source>
        <dbReference type="ARBA" id="ARBA00022989"/>
    </source>
</evidence>
<evidence type="ECO:0000256" key="9">
    <source>
        <dbReference type="ARBA" id="ARBA00022692"/>
    </source>
</evidence>
<comment type="subcellular location">
    <subcellularLocation>
        <location evidence="2">Endoplasmic reticulum membrane</location>
        <topology evidence="2">Single-pass type II membrane protein</topology>
    </subcellularLocation>
    <subcellularLocation>
        <location evidence="1">Golgi apparatus membrane</location>
        <topology evidence="1">Single-pass type II membrane protein</topology>
    </subcellularLocation>
</comment>
<dbReference type="PANTHER" id="PTHR46025">
    <property type="entry name" value="XYLOSYLTRANSFERASE OXT"/>
    <property type="match status" value="1"/>
</dbReference>
<evidence type="ECO:0000256" key="18">
    <source>
        <dbReference type="ARBA" id="ARBA00042865"/>
    </source>
</evidence>
<evidence type="ECO:0000256" key="16">
    <source>
        <dbReference type="ARBA" id="ARBA00023157"/>
    </source>
</evidence>
<reference evidence="22" key="2">
    <citation type="submission" date="2021-01" db="UniProtKB">
        <authorList>
            <consortium name="EnsemblMetazoa"/>
        </authorList>
    </citation>
    <scope>IDENTIFICATION</scope>
</reference>
<keyword evidence="15" id="KW-0472">Membrane</keyword>
<evidence type="ECO:0000256" key="14">
    <source>
        <dbReference type="ARBA" id="ARBA00023034"/>
    </source>
</evidence>
<evidence type="ECO:0000259" key="21">
    <source>
        <dbReference type="Pfam" id="PF12529"/>
    </source>
</evidence>
<dbReference type="GO" id="GO:0000139">
    <property type="term" value="C:Golgi membrane"/>
    <property type="evidence" value="ECO:0007669"/>
    <property type="project" value="UniProtKB-SubCell"/>
</dbReference>
<keyword evidence="12" id="KW-0735">Signal-anchor</keyword>
<dbReference type="Pfam" id="PF12529">
    <property type="entry name" value="Xylo_C"/>
    <property type="match status" value="1"/>
</dbReference>
<comment type="similarity">
    <text evidence="5">Belongs to the glycosyltransferase 14 family. XylT subfamily.</text>
</comment>
<dbReference type="EC" id="2.4.2.26" evidence="6"/>
<dbReference type="GO" id="GO:0030158">
    <property type="term" value="F:protein xylosyltransferase activity"/>
    <property type="evidence" value="ECO:0007669"/>
    <property type="project" value="UniProtKB-EC"/>
</dbReference>
<evidence type="ECO:0000256" key="17">
    <source>
        <dbReference type="ARBA" id="ARBA00023180"/>
    </source>
</evidence>
<comment type="pathway">
    <text evidence="4">Glycan metabolism; heparan sulfate biosynthesis.</text>
</comment>
<evidence type="ECO:0000256" key="3">
    <source>
        <dbReference type="ARBA" id="ARBA00004840"/>
    </source>
</evidence>
<evidence type="ECO:0000313" key="22">
    <source>
        <dbReference type="EnsemblMetazoa" id="XP_030840764"/>
    </source>
</evidence>
<evidence type="ECO:0000256" key="1">
    <source>
        <dbReference type="ARBA" id="ARBA00004323"/>
    </source>
</evidence>
<keyword evidence="23" id="KW-1185">Reference proteome</keyword>
<dbReference type="UniPathway" id="UPA00756"/>
<dbReference type="RefSeq" id="XP_030840764.1">
    <property type="nucleotide sequence ID" value="XM_030984904.1"/>
</dbReference>
<feature type="domain" description="Xylosyltransferase C-terminal" evidence="21">
    <location>
        <begin position="392"/>
        <end position="448"/>
    </location>
</feature>
<keyword evidence="9" id="KW-0812">Transmembrane</keyword>
<proteinExistence type="inferred from homology"/>
<dbReference type="Pfam" id="PF02485">
    <property type="entry name" value="Branch"/>
    <property type="match status" value="1"/>
</dbReference>
<evidence type="ECO:0000256" key="11">
    <source>
        <dbReference type="ARBA" id="ARBA00022824"/>
    </source>
</evidence>
<evidence type="ECO:0000256" key="7">
    <source>
        <dbReference type="ARBA" id="ARBA00022676"/>
    </source>
</evidence>
<evidence type="ECO:0000256" key="2">
    <source>
        <dbReference type="ARBA" id="ARBA00004648"/>
    </source>
</evidence>